<feature type="non-terminal residue" evidence="1">
    <location>
        <position position="61"/>
    </location>
</feature>
<dbReference type="AlphaFoldDB" id="A0ABD0NNY7"/>
<dbReference type="Proteomes" id="UP001529510">
    <property type="component" value="Unassembled WGS sequence"/>
</dbReference>
<protein>
    <submittedName>
        <fullName evidence="1">Uncharacterized protein</fullName>
    </submittedName>
</protein>
<accession>A0ABD0NNY7</accession>
<evidence type="ECO:0000313" key="1">
    <source>
        <dbReference type="EMBL" id="KAL0163140.1"/>
    </source>
</evidence>
<comment type="caution">
    <text evidence="1">The sequence shown here is derived from an EMBL/GenBank/DDBJ whole genome shotgun (WGS) entry which is preliminary data.</text>
</comment>
<evidence type="ECO:0000313" key="2">
    <source>
        <dbReference type="Proteomes" id="UP001529510"/>
    </source>
</evidence>
<gene>
    <name evidence="1" type="ORF">M9458_042536</name>
</gene>
<feature type="non-terminal residue" evidence="1">
    <location>
        <position position="1"/>
    </location>
</feature>
<name>A0ABD0NNY7_CIRMR</name>
<reference evidence="1 2" key="1">
    <citation type="submission" date="2024-05" db="EMBL/GenBank/DDBJ databases">
        <title>Genome sequencing and assembly of Indian major carp, Cirrhinus mrigala (Hamilton, 1822).</title>
        <authorList>
            <person name="Mohindra V."/>
            <person name="Chowdhury L.M."/>
            <person name="Lal K."/>
            <person name="Jena J.K."/>
        </authorList>
    </citation>
    <scope>NUCLEOTIDE SEQUENCE [LARGE SCALE GENOMIC DNA]</scope>
    <source>
        <strain evidence="1">CM1030</strain>
        <tissue evidence="1">Blood</tissue>
    </source>
</reference>
<sequence>DVEEGKDAISLLANDTDVKQNSKCDSDADQVNEDIKQESLQKCKTIAETPSGMRNDKIADE</sequence>
<organism evidence="1 2">
    <name type="scientific">Cirrhinus mrigala</name>
    <name type="common">Mrigala</name>
    <dbReference type="NCBI Taxonomy" id="683832"/>
    <lineage>
        <taxon>Eukaryota</taxon>
        <taxon>Metazoa</taxon>
        <taxon>Chordata</taxon>
        <taxon>Craniata</taxon>
        <taxon>Vertebrata</taxon>
        <taxon>Euteleostomi</taxon>
        <taxon>Actinopterygii</taxon>
        <taxon>Neopterygii</taxon>
        <taxon>Teleostei</taxon>
        <taxon>Ostariophysi</taxon>
        <taxon>Cypriniformes</taxon>
        <taxon>Cyprinidae</taxon>
        <taxon>Labeoninae</taxon>
        <taxon>Labeonini</taxon>
        <taxon>Cirrhinus</taxon>
    </lineage>
</organism>
<dbReference type="EMBL" id="JAMKFB020000021">
    <property type="protein sequence ID" value="KAL0163140.1"/>
    <property type="molecule type" value="Genomic_DNA"/>
</dbReference>
<proteinExistence type="predicted"/>
<keyword evidence="2" id="KW-1185">Reference proteome</keyword>